<keyword evidence="2" id="KW-1185">Reference proteome</keyword>
<comment type="caution">
    <text evidence="1">The sequence shown here is derived from an EMBL/GenBank/DDBJ whole genome shotgun (WGS) entry which is preliminary data.</text>
</comment>
<gene>
    <name evidence="1" type="ORF">K431DRAFT_289092</name>
</gene>
<organism evidence="1 2">
    <name type="scientific">Polychaeton citri CBS 116435</name>
    <dbReference type="NCBI Taxonomy" id="1314669"/>
    <lineage>
        <taxon>Eukaryota</taxon>
        <taxon>Fungi</taxon>
        <taxon>Dikarya</taxon>
        <taxon>Ascomycota</taxon>
        <taxon>Pezizomycotina</taxon>
        <taxon>Dothideomycetes</taxon>
        <taxon>Dothideomycetidae</taxon>
        <taxon>Capnodiales</taxon>
        <taxon>Capnodiaceae</taxon>
        <taxon>Polychaeton</taxon>
    </lineage>
</organism>
<dbReference type="AlphaFoldDB" id="A0A9P4PXL7"/>
<protein>
    <submittedName>
        <fullName evidence="1">Uncharacterized protein</fullName>
    </submittedName>
</protein>
<dbReference type="EMBL" id="MU003861">
    <property type="protein sequence ID" value="KAF2716808.1"/>
    <property type="molecule type" value="Genomic_DNA"/>
</dbReference>
<accession>A0A9P4PXL7</accession>
<name>A0A9P4PXL7_9PEZI</name>
<reference evidence="1" key="1">
    <citation type="journal article" date="2020" name="Stud. Mycol.">
        <title>101 Dothideomycetes genomes: a test case for predicting lifestyles and emergence of pathogens.</title>
        <authorList>
            <person name="Haridas S."/>
            <person name="Albert R."/>
            <person name="Binder M."/>
            <person name="Bloem J."/>
            <person name="Labutti K."/>
            <person name="Salamov A."/>
            <person name="Andreopoulos B."/>
            <person name="Baker S."/>
            <person name="Barry K."/>
            <person name="Bills G."/>
            <person name="Bluhm B."/>
            <person name="Cannon C."/>
            <person name="Castanera R."/>
            <person name="Culley D."/>
            <person name="Daum C."/>
            <person name="Ezra D."/>
            <person name="Gonzalez J."/>
            <person name="Henrissat B."/>
            <person name="Kuo A."/>
            <person name="Liang C."/>
            <person name="Lipzen A."/>
            <person name="Lutzoni F."/>
            <person name="Magnuson J."/>
            <person name="Mondo S."/>
            <person name="Nolan M."/>
            <person name="Ohm R."/>
            <person name="Pangilinan J."/>
            <person name="Park H.-J."/>
            <person name="Ramirez L."/>
            <person name="Alfaro M."/>
            <person name="Sun H."/>
            <person name="Tritt A."/>
            <person name="Yoshinaga Y."/>
            <person name="Zwiers L.-H."/>
            <person name="Turgeon B."/>
            <person name="Goodwin S."/>
            <person name="Spatafora J."/>
            <person name="Crous P."/>
            <person name="Grigoriev I."/>
        </authorList>
    </citation>
    <scope>NUCLEOTIDE SEQUENCE</scope>
    <source>
        <strain evidence="1">CBS 116435</strain>
    </source>
</reference>
<evidence type="ECO:0000313" key="1">
    <source>
        <dbReference type="EMBL" id="KAF2716808.1"/>
    </source>
</evidence>
<evidence type="ECO:0000313" key="2">
    <source>
        <dbReference type="Proteomes" id="UP000799441"/>
    </source>
</evidence>
<sequence length="199" mass="22508">MDLKPFLPEDIILDDDNNTRHATEEDLAVRYNVHKCATSDCREEIEKYDVDAVLLDPRLKPTLTALSNPKVDSKLKTLQQTIAATACHKSVAKTLDQRPHGKLELVNDFERLLASAPSRVFEKLLEVFPSFSLGYLLADCFVITSNLRDQLSTLAHIVLVFSDEAWSQMQLESRFDCDSLSTSWNLAWNCPGYLRSNSC</sequence>
<dbReference type="OrthoDB" id="73875at2759"/>
<dbReference type="Proteomes" id="UP000799441">
    <property type="component" value="Unassembled WGS sequence"/>
</dbReference>
<proteinExistence type="predicted"/>